<gene>
    <name evidence="2" type="ORF">ACFX5D_04195</name>
</gene>
<proteinExistence type="predicted"/>
<organism evidence="2 3">
    <name type="scientific">Flavobacterium fructosi</name>
    <dbReference type="NCBI Taxonomy" id="3230416"/>
    <lineage>
        <taxon>Bacteria</taxon>
        <taxon>Pseudomonadati</taxon>
        <taxon>Bacteroidota</taxon>
        <taxon>Flavobacteriia</taxon>
        <taxon>Flavobacteriales</taxon>
        <taxon>Flavobacteriaceae</taxon>
        <taxon>Flavobacterium</taxon>
    </lineage>
</organism>
<accession>A0ABW6HKA3</accession>
<comment type="caution">
    <text evidence="2">The sequence shown here is derived from an EMBL/GenBank/DDBJ whole genome shotgun (WGS) entry which is preliminary data.</text>
</comment>
<keyword evidence="3" id="KW-1185">Reference proteome</keyword>
<reference evidence="2 3" key="1">
    <citation type="submission" date="2024-06" db="EMBL/GenBank/DDBJ databases">
        <title>Flavobacterium spp. isolated from glacier.</title>
        <authorList>
            <person name="Han D."/>
        </authorList>
    </citation>
    <scope>NUCLEOTIDE SEQUENCE [LARGE SCALE GENOMIC DNA]</scope>
    <source>
        <strain evidence="2 3">LB3P45</strain>
    </source>
</reference>
<dbReference type="Proteomes" id="UP001600039">
    <property type="component" value="Unassembled WGS sequence"/>
</dbReference>
<feature type="coiled-coil region" evidence="1">
    <location>
        <begin position="54"/>
        <end position="81"/>
    </location>
</feature>
<keyword evidence="1" id="KW-0175">Coiled coil</keyword>
<name>A0ABW6HKA3_9FLAO</name>
<evidence type="ECO:0000256" key="1">
    <source>
        <dbReference type="SAM" id="Coils"/>
    </source>
</evidence>
<dbReference type="RefSeq" id="WP_379857001.1">
    <property type="nucleotide sequence ID" value="NZ_JBHZQA010000002.1"/>
</dbReference>
<dbReference type="EMBL" id="JBHZQA010000002">
    <property type="protein sequence ID" value="MFE3847168.1"/>
    <property type="molecule type" value="Genomic_DNA"/>
</dbReference>
<evidence type="ECO:0000313" key="3">
    <source>
        <dbReference type="Proteomes" id="UP001600039"/>
    </source>
</evidence>
<evidence type="ECO:0000313" key="2">
    <source>
        <dbReference type="EMBL" id="MFE3847168.1"/>
    </source>
</evidence>
<protein>
    <submittedName>
        <fullName evidence="2">Uncharacterized protein</fullName>
    </submittedName>
</protein>
<sequence>MITEKQKQKIIEVLGKQFSRAIIPHLKKKKIFNADGHEFSPSSIQKIVSGKQPNEAVELEIAKLVAKVKIQKKKNQETKNKFLR</sequence>